<dbReference type="OrthoDB" id="252800at2759"/>
<gene>
    <name evidence="2" type="ORF">C3747_53g237</name>
</gene>
<dbReference type="Proteomes" id="UP000246078">
    <property type="component" value="Unassembled WGS sequence"/>
</dbReference>
<keyword evidence="1" id="KW-0472">Membrane</keyword>
<name>A0A2V2WU76_TRYCR</name>
<dbReference type="VEuPathDB" id="TriTrypDB:C4B63_16g326"/>
<evidence type="ECO:0000313" key="2">
    <source>
        <dbReference type="EMBL" id="PWV12168.1"/>
    </source>
</evidence>
<dbReference type="VEuPathDB" id="TriTrypDB:TcCLB.503829.10"/>
<dbReference type="EMBL" id="PRFC01000053">
    <property type="protein sequence ID" value="PWV12168.1"/>
    <property type="molecule type" value="Genomic_DNA"/>
</dbReference>
<accession>A0A2V2WU76</accession>
<dbReference type="PANTHER" id="PTHR39668:SF1">
    <property type="entry name" value="T. BRUCEI SPP.-SPECIFIC PROTEIN"/>
    <property type="match status" value="1"/>
</dbReference>
<dbReference type="VEuPathDB" id="TriTrypDB:TcCL_ESM06592"/>
<dbReference type="VEuPathDB" id="TriTrypDB:TcCLB.508045.14"/>
<feature type="transmembrane region" description="Helical" evidence="1">
    <location>
        <begin position="57"/>
        <end position="78"/>
    </location>
</feature>
<dbReference type="VEuPathDB" id="TriTrypDB:TcBrA4_0137960"/>
<keyword evidence="1" id="KW-1133">Transmembrane helix</keyword>
<dbReference type="VEuPathDB" id="TriTrypDB:TcG_07625"/>
<proteinExistence type="predicted"/>
<evidence type="ECO:0000313" key="3">
    <source>
        <dbReference type="Proteomes" id="UP000246078"/>
    </source>
</evidence>
<dbReference type="VEuPathDB" id="TriTrypDB:C3747_53g237"/>
<dbReference type="VEuPathDB" id="TriTrypDB:BCY84_02366"/>
<sequence>MTSTAILGCCAPFTLTAGIILFTFAAFMQHGNWTFEVLSAKEGWSLDEKAACCRNAAIFYIVLSAVLWVSLYLMRLFGKEGRKQEQLRFVSDANGRVHNTTNDDSADDDDDYGKNDRAGCRRYQSVSPFLREGAVLASKEWTLGDKDVSLLKAHA</sequence>
<organism evidence="2 3">
    <name type="scientific">Trypanosoma cruzi</name>
    <dbReference type="NCBI Taxonomy" id="5693"/>
    <lineage>
        <taxon>Eukaryota</taxon>
        <taxon>Discoba</taxon>
        <taxon>Euglenozoa</taxon>
        <taxon>Kinetoplastea</taxon>
        <taxon>Metakinetoplastina</taxon>
        <taxon>Trypanosomatida</taxon>
        <taxon>Trypanosomatidae</taxon>
        <taxon>Trypanosoma</taxon>
        <taxon>Schizotrypanum</taxon>
    </lineage>
</organism>
<dbReference type="VEuPathDB" id="TriTrypDB:TcYC6_0033010"/>
<evidence type="ECO:0000256" key="1">
    <source>
        <dbReference type="SAM" id="Phobius"/>
    </source>
</evidence>
<keyword evidence="1" id="KW-0812">Transmembrane</keyword>
<dbReference type="PANTHER" id="PTHR39668">
    <property type="entry name" value="HYPOTHETICAL TRANSMEMBRANE PROTEIN L6586.03-RELATED"/>
    <property type="match status" value="1"/>
</dbReference>
<protein>
    <submittedName>
        <fullName evidence="2">Uncharacterized protein</fullName>
    </submittedName>
</protein>
<dbReference type="AlphaFoldDB" id="A0A2V2WU76"/>
<feature type="transmembrane region" description="Helical" evidence="1">
    <location>
        <begin position="5"/>
        <end position="28"/>
    </location>
</feature>
<comment type="caution">
    <text evidence="2">The sequence shown here is derived from an EMBL/GenBank/DDBJ whole genome shotgun (WGS) entry which is preliminary data.</text>
</comment>
<reference evidence="2 3" key="1">
    <citation type="journal article" date="2018" name="Microb. Genom.">
        <title>Expanding an expanded genome: long-read sequencing of Trypanosoma cruzi.</title>
        <authorList>
            <person name="Berna L."/>
            <person name="Rodriguez M."/>
            <person name="Chiribao M.L."/>
            <person name="Parodi-Talice A."/>
            <person name="Pita S."/>
            <person name="Rijo G."/>
            <person name="Alvarez-Valin F."/>
            <person name="Robello C."/>
        </authorList>
    </citation>
    <scope>NUCLEOTIDE SEQUENCE [LARGE SCALE GENOMIC DNA]</scope>
    <source>
        <strain evidence="2 3">TCC</strain>
    </source>
</reference>
<dbReference type="VEuPathDB" id="TriTrypDB:TCDM_14327"/>